<evidence type="ECO:0000256" key="12">
    <source>
        <dbReference type="ARBA" id="ARBA00023242"/>
    </source>
</evidence>
<reference evidence="16" key="1">
    <citation type="submission" date="2025-08" db="UniProtKB">
        <authorList>
            <consortium name="RefSeq"/>
        </authorList>
    </citation>
    <scope>IDENTIFICATION</scope>
    <source>
        <tissue evidence="16">Gonads</tissue>
    </source>
</reference>
<keyword evidence="9" id="KW-0597">Phosphoprotein</keyword>
<dbReference type="FunCoup" id="A0A6J2XHC5">
    <property type="interactions" value="343"/>
</dbReference>
<dbReference type="Pfam" id="PF03879">
    <property type="entry name" value="Cgr1"/>
    <property type="match status" value="1"/>
</dbReference>
<evidence type="ECO:0000256" key="3">
    <source>
        <dbReference type="ARBA" id="ARBA00004604"/>
    </source>
</evidence>
<dbReference type="InterPro" id="IPR026570">
    <property type="entry name" value="CCDC86"/>
</dbReference>
<dbReference type="GO" id="GO:0006364">
    <property type="term" value="P:rRNA processing"/>
    <property type="evidence" value="ECO:0007669"/>
    <property type="project" value="UniProtKB-KW"/>
</dbReference>
<evidence type="ECO:0000256" key="10">
    <source>
        <dbReference type="ARBA" id="ARBA00022934"/>
    </source>
</evidence>
<dbReference type="Proteomes" id="UP000504635">
    <property type="component" value="Unplaced"/>
</dbReference>
<dbReference type="PANTHER" id="PTHR13557">
    <property type="entry name" value="COILED-COIL DOMAIN-CONTAINING PROTEIN 86"/>
    <property type="match status" value="1"/>
</dbReference>
<evidence type="ECO:0000256" key="1">
    <source>
        <dbReference type="ARBA" id="ARBA00004090"/>
    </source>
</evidence>
<evidence type="ECO:0000256" key="7">
    <source>
        <dbReference type="ARBA" id="ARBA00022517"/>
    </source>
</evidence>
<dbReference type="AlphaFoldDB" id="A0A6J2XHC5"/>
<keyword evidence="12" id="KW-0539">Nucleus</keyword>
<evidence type="ECO:0000256" key="14">
    <source>
        <dbReference type="SAM" id="MobiDB-lite"/>
    </source>
</evidence>
<dbReference type="GO" id="GO:0005730">
    <property type="term" value="C:nucleolus"/>
    <property type="evidence" value="ECO:0007669"/>
    <property type="project" value="UniProtKB-SubCell"/>
</dbReference>
<evidence type="ECO:0000313" key="15">
    <source>
        <dbReference type="Proteomes" id="UP000504635"/>
    </source>
</evidence>
<dbReference type="InterPro" id="IPR005579">
    <property type="entry name" value="Cgr1-like"/>
</dbReference>
<keyword evidence="7" id="KW-0690">Ribosome biogenesis</keyword>
<gene>
    <name evidence="16" type="primary">LOC115878350</name>
</gene>
<dbReference type="InParanoid" id="A0A6J2XHC5"/>
<keyword evidence="11" id="KW-0175">Coiled coil</keyword>
<keyword evidence="10" id="KW-0164">Citrullination</keyword>
<comment type="similarity">
    <text evidence="4">Belongs to the CGR1 family.</text>
</comment>
<evidence type="ECO:0000256" key="13">
    <source>
        <dbReference type="ARBA" id="ARBA00093307"/>
    </source>
</evidence>
<evidence type="ECO:0000256" key="11">
    <source>
        <dbReference type="ARBA" id="ARBA00023054"/>
    </source>
</evidence>
<dbReference type="RefSeq" id="XP_030750677.1">
    <property type="nucleotide sequence ID" value="XM_030894817.1"/>
</dbReference>
<comment type="function">
    <text evidence="1">Involved in nucleolar integrity and required for processing of the pre-rRNA for the 60S ribosome subunit.</text>
</comment>
<feature type="region of interest" description="Disordered" evidence="14">
    <location>
        <begin position="25"/>
        <end position="66"/>
    </location>
</feature>
<comment type="subcellular location">
    <subcellularLocation>
        <location evidence="2">Chromosome</location>
    </subcellularLocation>
    <subcellularLocation>
        <location evidence="3">Nucleus</location>
        <location evidence="3">Nucleolus</location>
    </subcellularLocation>
</comment>
<feature type="region of interest" description="Disordered" evidence="14">
    <location>
        <begin position="104"/>
        <end position="131"/>
    </location>
</feature>
<comment type="function">
    <text evidence="13">Required for proper chromosome segregation during mitosis and error-free mitotic progression.</text>
</comment>
<keyword evidence="8" id="KW-0698">rRNA processing</keyword>
<accession>A0A6J2XHC5</accession>
<dbReference type="GO" id="GO:0005694">
    <property type="term" value="C:chromosome"/>
    <property type="evidence" value="ECO:0007669"/>
    <property type="project" value="UniProtKB-SubCell"/>
</dbReference>
<evidence type="ECO:0000256" key="6">
    <source>
        <dbReference type="ARBA" id="ARBA00022454"/>
    </source>
</evidence>
<dbReference type="GeneID" id="115878350"/>
<evidence type="ECO:0000256" key="4">
    <source>
        <dbReference type="ARBA" id="ARBA00007869"/>
    </source>
</evidence>
<sequence length="167" mass="19843">MVNENESNNLIFCMEDILKHSNNDADNMKETQVKENTQTRAGNKKSKKETVIKGKPKSGRFWKSERKKFSTSIKTKGLKNSFEKKEALREKLKQIKQVTKELIAKKQEEKELKKERRRENLKRQEENRRKSEVVQVITNTTKLKRMKKKQLRFIEKRDTTVYGTVGR</sequence>
<protein>
    <recommendedName>
        <fullName evidence="5">Coiled-coil domain-containing protein 86</fullName>
    </recommendedName>
</protein>
<evidence type="ECO:0000256" key="9">
    <source>
        <dbReference type="ARBA" id="ARBA00022553"/>
    </source>
</evidence>
<evidence type="ECO:0000256" key="8">
    <source>
        <dbReference type="ARBA" id="ARBA00022552"/>
    </source>
</evidence>
<organism evidence="15 16">
    <name type="scientific">Sitophilus oryzae</name>
    <name type="common">Rice weevil</name>
    <name type="synonym">Curculio oryzae</name>
    <dbReference type="NCBI Taxonomy" id="7048"/>
    <lineage>
        <taxon>Eukaryota</taxon>
        <taxon>Metazoa</taxon>
        <taxon>Ecdysozoa</taxon>
        <taxon>Arthropoda</taxon>
        <taxon>Hexapoda</taxon>
        <taxon>Insecta</taxon>
        <taxon>Pterygota</taxon>
        <taxon>Neoptera</taxon>
        <taxon>Endopterygota</taxon>
        <taxon>Coleoptera</taxon>
        <taxon>Polyphaga</taxon>
        <taxon>Cucujiformia</taxon>
        <taxon>Curculionidae</taxon>
        <taxon>Dryophthorinae</taxon>
        <taxon>Sitophilus</taxon>
    </lineage>
</organism>
<dbReference type="PANTHER" id="PTHR13557:SF1">
    <property type="entry name" value="COILED-COIL DOMAIN-CONTAINING PROTEIN 86"/>
    <property type="match status" value="1"/>
</dbReference>
<dbReference type="OrthoDB" id="277961at2759"/>
<evidence type="ECO:0000256" key="2">
    <source>
        <dbReference type="ARBA" id="ARBA00004286"/>
    </source>
</evidence>
<evidence type="ECO:0000256" key="5">
    <source>
        <dbReference type="ARBA" id="ARBA00016738"/>
    </source>
</evidence>
<keyword evidence="6" id="KW-0158">Chromosome</keyword>
<evidence type="ECO:0000313" key="16">
    <source>
        <dbReference type="RefSeq" id="XP_030750677.1"/>
    </source>
</evidence>
<dbReference type="KEGG" id="soy:115878350"/>
<keyword evidence="15" id="KW-1185">Reference proteome</keyword>
<name>A0A6J2XHC5_SITOR</name>
<proteinExistence type="inferred from homology"/>